<sequence length="250" mass="27695">MNKTAPENILVIDIGGSHVKGIIINSNLKVVHPYQKTPTPPNLKPATLMATIKTLTKNFTHFDKVAVGFPGYVKQGIVYTAPNLNDFAFRKFPLSEELAAFFNKPVRLVNDADLQGFALVKGKGFEMVITLGTGFGTALFMDGVLLPHLELAHLPVRKNYDYDDFLGDAALELEGDKKWNKKLKEVLDNFRTVFNFDHLYISGGNAKHINFALPEDISIESNRDGIKGGAVLWNAVETYSLKTIFPKSIA</sequence>
<dbReference type="AlphaFoldDB" id="A0A419SA43"/>
<dbReference type="InterPro" id="IPR000600">
    <property type="entry name" value="ROK"/>
</dbReference>
<evidence type="ECO:0000313" key="3">
    <source>
        <dbReference type="Proteomes" id="UP000283433"/>
    </source>
</evidence>
<comment type="caution">
    <text evidence="2">The sequence shown here is derived from an EMBL/GenBank/DDBJ whole genome shotgun (WGS) entry which is preliminary data.</text>
</comment>
<dbReference type="PANTHER" id="PTHR18964:SF149">
    <property type="entry name" value="BIFUNCTIONAL UDP-N-ACETYLGLUCOSAMINE 2-EPIMERASE_N-ACETYLMANNOSAMINE KINASE"/>
    <property type="match status" value="1"/>
</dbReference>
<dbReference type="RefSeq" id="WP_120180703.1">
    <property type="nucleotide sequence ID" value="NZ_CBINCU010000011.1"/>
</dbReference>
<reference evidence="2 3" key="1">
    <citation type="submission" date="2016-07" db="EMBL/GenBank/DDBJ databases">
        <title>Genome of Pelobium manganitolerans.</title>
        <authorList>
            <person name="Wu S."/>
            <person name="Wang G."/>
        </authorList>
    </citation>
    <scope>NUCLEOTIDE SEQUENCE [LARGE SCALE GENOMIC DNA]</scope>
    <source>
        <strain evidence="2 3">YS-25</strain>
    </source>
</reference>
<keyword evidence="3" id="KW-1185">Reference proteome</keyword>
<name>A0A419SA43_9SPHI</name>
<dbReference type="Pfam" id="PF00480">
    <property type="entry name" value="ROK"/>
    <property type="match status" value="1"/>
</dbReference>
<accession>A0A419SA43</accession>
<evidence type="ECO:0000313" key="2">
    <source>
        <dbReference type="EMBL" id="RKD19056.1"/>
    </source>
</evidence>
<proteinExistence type="inferred from homology"/>
<dbReference type="SUPFAM" id="SSF53067">
    <property type="entry name" value="Actin-like ATPase domain"/>
    <property type="match status" value="1"/>
</dbReference>
<protein>
    <submittedName>
        <fullName evidence="2">Chromosome partitioning protein ParA</fullName>
    </submittedName>
</protein>
<dbReference type="Gene3D" id="3.30.420.40">
    <property type="match status" value="2"/>
</dbReference>
<gene>
    <name evidence="2" type="ORF">BCY91_14365</name>
</gene>
<dbReference type="EMBL" id="MBTA01000003">
    <property type="protein sequence ID" value="RKD19056.1"/>
    <property type="molecule type" value="Genomic_DNA"/>
</dbReference>
<dbReference type="OrthoDB" id="849313at2"/>
<organism evidence="2 3">
    <name type="scientific">Pelobium manganitolerans</name>
    <dbReference type="NCBI Taxonomy" id="1842495"/>
    <lineage>
        <taxon>Bacteria</taxon>
        <taxon>Pseudomonadati</taxon>
        <taxon>Bacteroidota</taxon>
        <taxon>Sphingobacteriia</taxon>
        <taxon>Sphingobacteriales</taxon>
        <taxon>Sphingobacteriaceae</taxon>
        <taxon>Pelobium</taxon>
    </lineage>
</organism>
<comment type="similarity">
    <text evidence="1">Belongs to the ROK (NagC/XylR) family.</text>
</comment>
<dbReference type="PANTHER" id="PTHR18964">
    <property type="entry name" value="ROK (REPRESSOR, ORF, KINASE) FAMILY"/>
    <property type="match status" value="1"/>
</dbReference>
<evidence type="ECO:0000256" key="1">
    <source>
        <dbReference type="ARBA" id="ARBA00006479"/>
    </source>
</evidence>
<dbReference type="Proteomes" id="UP000283433">
    <property type="component" value="Unassembled WGS sequence"/>
</dbReference>
<dbReference type="InterPro" id="IPR043129">
    <property type="entry name" value="ATPase_NBD"/>
</dbReference>